<dbReference type="InterPro" id="IPR013983">
    <property type="entry name" value="Ald_Fedxn_OxRdtase_N"/>
</dbReference>
<dbReference type="AlphaFoldDB" id="A0A354YUC1"/>
<dbReference type="PANTHER" id="PTHR30038:SF0">
    <property type="entry name" value="TUNGSTEN-CONTAINING ALDEHYDE FERREDOXIN OXIDOREDUCTASE"/>
    <property type="match status" value="1"/>
</dbReference>
<accession>A0A354YUC1</accession>
<dbReference type="GO" id="GO:0051536">
    <property type="term" value="F:iron-sulfur cluster binding"/>
    <property type="evidence" value="ECO:0007669"/>
    <property type="project" value="InterPro"/>
</dbReference>
<dbReference type="Proteomes" id="UP000263273">
    <property type="component" value="Unassembled WGS sequence"/>
</dbReference>
<reference evidence="2 3" key="1">
    <citation type="journal article" date="2018" name="Nat. Biotechnol.">
        <title>A standardized bacterial taxonomy based on genome phylogeny substantially revises the tree of life.</title>
        <authorList>
            <person name="Parks D.H."/>
            <person name="Chuvochina M."/>
            <person name="Waite D.W."/>
            <person name="Rinke C."/>
            <person name="Skarshewski A."/>
            <person name="Chaumeil P.A."/>
            <person name="Hugenholtz P."/>
        </authorList>
    </citation>
    <scope>NUCLEOTIDE SEQUENCE [LARGE SCALE GENOMIC DNA]</scope>
    <source>
        <strain evidence="2">UBA10948</strain>
    </source>
</reference>
<evidence type="ECO:0000313" key="3">
    <source>
        <dbReference type="Proteomes" id="UP000263273"/>
    </source>
</evidence>
<dbReference type="Pfam" id="PF02730">
    <property type="entry name" value="AFOR_N"/>
    <property type="match status" value="1"/>
</dbReference>
<sequence length="90" mass="9542">MKKEKLDPVLRRNYIGARGLGSKLFIDEVDPQVDPLSPENKIVFMTGPLTGTLAASGGRYNVVTRGPLNGTIAASNSGGSFGPELKYAGY</sequence>
<dbReference type="SMART" id="SM00790">
    <property type="entry name" value="AFOR_N"/>
    <property type="match status" value="1"/>
</dbReference>
<feature type="domain" description="Aldehyde ferredoxin oxidoreductase N-terminal" evidence="1">
    <location>
        <begin position="1"/>
        <end position="89"/>
    </location>
</feature>
<dbReference type="InterPro" id="IPR036503">
    <property type="entry name" value="Ald_Fedxn_OxRdtase_N_sf"/>
</dbReference>
<proteinExistence type="predicted"/>
<dbReference type="GO" id="GO:0016625">
    <property type="term" value="F:oxidoreductase activity, acting on the aldehyde or oxo group of donors, iron-sulfur protein as acceptor"/>
    <property type="evidence" value="ECO:0007669"/>
    <property type="project" value="InterPro"/>
</dbReference>
<dbReference type="SUPFAM" id="SSF56228">
    <property type="entry name" value="Aldehyde ferredoxin oxidoreductase, N-terminal domain"/>
    <property type="match status" value="1"/>
</dbReference>
<dbReference type="PANTHER" id="PTHR30038">
    <property type="entry name" value="ALDEHYDE FERREDOXIN OXIDOREDUCTASE"/>
    <property type="match status" value="1"/>
</dbReference>
<evidence type="ECO:0000313" key="2">
    <source>
        <dbReference type="EMBL" id="HBK52963.1"/>
    </source>
</evidence>
<comment type="caution">
    <text evidence="2">The sequence shown here is derived from an EMBL/GenBank/DDBJ whole genome shotgun (WGS) entry which is preliminary data.</text>
</comment>
<dbReference type="Gene3D" id="3.60.9.10">
    <property type="entry name" value="Aldehyde ferredoxin oxidoreductase, N-terminal domain"/>
    <property type="match status" value="1"/>
</dbReference>
<protein>
    <submittedName>
        <fullName evidence="2">Aldehyde ferredoxin oxidoreductase</fullName>
    </submittedName>
</protein>
<organism evidence="2 3">
    <name type="scientific">Syntrophomonas wolfei</name>
    <dbReference type="NCBI Taxonomy" id="863"/>
    <lineage>
        <taxon>Bacteria</taxon>
        <taxon>Bacillati</taxon>
        <taxon>Bacillota</taxon>
        <taxon>Clostridia</taxon>
        <taxon>Eubacteriales</taxon>
        <taxon>Syntrophomonadaceae</taxon>
        <taxon>Syntrophomonas</taxon>
    </lineage>
</organism>
<evidence type="ECO:0000259" key="1">
    <source>
        <dbReference type="SMART" id="SM00790"/>
    </source>
</evidence>
<dbReference type="InterPro" id="IPR051919">
    <property type="entry name" value="W-dependent_AOR"/>
</dbReference>
<gene>
    <name evidence="2" type="ORF">DDZ44_03360</name>
</gene>
<name>A0A354YUC1_9FIRM</name>
<dbReference type="EMBL" id="DNZF01000071">
    <property type="protein sequence ID" value="HBK52963.1"/>
    <property type="molecule type" value="Genomic_DNA"/>
</dbReference>
<feature type="non-terminal residue" evidence="2">
    <location>
        <position position="90"/>
    </location>
</feature>